<evidence type="ECO:0000313" key="1">
    <source>
        <dbReference type="EMBL" id="GIY14071.1"/>
    </source>
</evidence>
<comment type="caution">
    <text evidence="1">The sequence shown here is derived from an EMBL/GenBank/DDBJ whole genome shotgun (WGS) entry which is preliminary data.</text>
</comment>
<evidence type="ECO:0000313" key="2">
    <source>
        <dbReference type="Proteomes" id="UP001054945"/>
    </source>
</evidence>
<dbReference type="AlphaFoldDB" id="A0AAV4QZ21"/>
<proteinExistence type="predicted"/>
<dbReference type="EMBL" id="BPLR01007044">
    <property type="protein sequence ID" value="GIY14071.1"/>
    <property type="molecule type" value="Genomic_DNA"/>
</dbReference>
<protein>
    <submittedName>
        <fullName evidence="1">Uncharacterized protein</fullName>
    </submittedName>
</protein>
<organism evidence="1 2">
    <name type="scientific">Caerostris extrusa</name>
    <name type="common">Bark spider</name>
    <name type="synonym">Caerostris bankana</name>
    <dbReference type="NCBI Taxonomy" id="172846"/>
    <lineage>
        <taxon>Eukaryota</taxon>
        <taxon>Metazoa</taxon>
        <taxon>Ecdysozoa</taxon>
        <taxon>Arthropoda</taxon>
        <taxon>Chelicerata</taxon>
        <taxon>Arachnida</taxon>
        <taxon>Araneae</taxon>
        <taxon>Araneomorphae</taxon>
        <taxon>Entelegynae</taxon>
        <taxon>Araneoidea</taxon>
        <taxon>Araneidae</taxon>
        <taxon>Caerostris</taxon>
    </lineage>
</organism>
<sequence>MANREISSKLVRNSAIVLSEIIRDQYVQPLLSQSLYSIWLAVRLQFKWFKSSNEYATFSIRAFKFYRFITPIRHEATNMYHCLISVLTEGIFNKACCHLYHPRTQGKKFLDYESNDHLWNKNLNFDSASSNEDSN</sequence>
<reference evidence="1 2" key="1">
    <citation type="submission" date="2021-06" db="EMBL/GenBank/DDBJ databases">
        <title>Caerostris extrusa draft genome.</title>
        <authorList>
            <person name="Kono N."/>
            <person name="Arakawa K."/>
        </authorList>
    </citation>
    <scope>NUCLEOTIDE SEQUENCE [LARGE SCALE GENOMIC DNA]</scope>
</reference>
<keyword evidence="2" id="KW-1185">Reference proteome</keyword>
<accession>A0AAV4QZ21</accession>
<gene>
    <name evidence="1" type="ORF">CEXT_375751</name>
</gene>
<name>A0AAV4QZ21_CAEEX</name>
<dbReference type="Proteomes" id="UP001054945">
    <property type="component" value="Unassembled WGS sequence"/>
</dbReference>